<dbReference type="GO" id="GO:0005886">
    <property type="term" value="C:plasma membrane"/>
    <property type="evidence" value="ECO:0007669"/>
    <property type="project" value="UniProtKB-SubCell"/>
</dbReference>
<dbReference type="GO" id="GO:0004497">
    <property type="term" value="F:monooxygenase activity"/>
    <property type="evidence" value="ECO:0007669"/>
    <property type="project" value="UniProtKB-KW"/>
</dbReference>
<evidence type="ECO:0000256" key="13">
    <source>
        <dbReference type="SAM" id="Phobius"/>
    </source>
</evidence>
<dbReference type="Proteomes" id="UP000241362">
    <property type="component" value="Unassembled WGS sequence"/>
</dbReference>
<dbReference type="GO" id="GO:0046872">
    <property type="term" value="F:metal ion binding"/>
    <property type="evidence" value="ECO:0007669"/>
    <property type="project" value="UniProtKB-KW"/>
</dbReference>
<evidence type="ECO:0000256" key="8">
    <source>
        <dbReference type="ARBA" id="ARBA00023002"/>
    </source>
</evidence>
<reference evidence="15 16" key="1">
    <citation type="submission" date="2018-03" db="EMBL/GenBank/DDBJ databases">
        <title>Rhodobacter blasticus.</title>
        <authorList>
            <person name="Meyer T.E."/>
            <person name="Miller S."/>
            <person name="Lodha T."/>
            <person name="Gandham S."/>
            <person name="Chintalapati S."/>
            <person name="Chintalapati V.R."/>
        </authorList>
    </citation>
    <scope>NUCLEOTIDE SEQUENCE [LARGE SCALE GENOMIC DNA]</scope>
    <source>
        <strain evidence="15 16">DSM 2131</strain>
    </source>
</reference>
<keyword evidence="4" id="KW-0997">Cell inner membrane</keyword>
<accession>A0A2T4J4J1</accession>
<dbReference type="EMBL" id="PZKE01000026">
    <property type="protein sequence ID" value="PTE12826.1"/>
    <property type="molecule type" value="Genomic_DNA"/>
</dbReference>
<evidence type="ECO:0000256" key="5">
    <source>
        <dbReference type="ARBA" id="ARBA00022692"/>
    </source>
</evidence>
<keyword evidence="3" id="KW-1003">Cell membrane</keyword>
<feature type="compositionally biased region" description="Basic and acidic residues" evidence="12">
    <location>
        <begin position="27"/>
        <end position="36"/>
    </location>
</feature>
<keyword evidence="11 13" id="KW-0472">Membrane</keyword>
<comment type="subcellular location">
    <subcellularLocation>
        <location evidence="1">Cell inner membrane</location>
        <topology evidence="1">Multi-pass membrane protein</topology>
    </subcellularLocation>
</comment>
<feature type="transmembrane region" description="Helical" evidence="13">
    <location>
        <begin position="364"/>
        <end position="393"/>
    </location>
</feature>
<evidence type="ECO:0000256" key="2">
    <source>
        <dbReference type="ARBA" id="ARBA00010823"/>
    </source>
</evidence>
<keyword evidence="16" id="KW-1185">Reference proteome</keyword>
<evidence type="ECO:0000256" key="12">
    <source>
        <dbReference type="SAM" id="MobiDB-lite"/>
    </source>
</evidence>
<feature type="compositionally biased region" description="Low complexity" evidence="12">
    <location>
        <begin position="37"/>
        <end position="46"/>
    </location>
</feature>
<dbReference type="CDD" id="cd03512">
    <property type="entry name" value="Alkane-hydroxylase"/>
    <property type="match status" value="1"/>
</dbReference>
<keyword evidence="8" id="KW-0560">Oxidoreductase</keyword>
<gene>
    <name evidence="15" type="ORF">C5F44_16450</name>
</gene>
<evidence type="ECO:0000256" key="9">
    <source>
        <dbReference type="ARBA" id="ARBA00023004"/>
    </source>
</evidence>
<keyword evidence="7 13" id="KW-1133">Transmembrane helix</keyword>
<keyword evidence="9" id="KW-0408">Iron</keyword>
<evidence type="ECO:0000256" key="11">
    <source>
        <dbReference type="ARBA" id="ARBA00023136"/>
    </source>
</evidence>
<evidence type="ECO:0000256" key="3">
    <source>
        <dbReference type="ARBA" id="ARBA00022475"/>
    </source>
</evidence>
<dbReference type="InterPro" id="IPR033885">
    <property type="entry name" value="AlkB/XylM"/>
</dbReference>
<comment type="caution">
    <text evidence="15">The sequence shown here is derived from an EMBL/GenBank/DDBJ whole genome shotgun (WGS) entry which is preliminary data.</text>
</comment>
<evidence type="ECO:0000256" key="7">
    <source>
        <dbReference type="ARBA" id="ARBA00022989"/>
    </source>
</evidence>
<proteinExistence type="inferred from homology"/>
<protein>
    <recommendedName>
        <fullName evidence="14">Fatty acid desaturase domain-containing protein</fullName>
    </recommendedName>
</protein>
<feature type="transmembrane region" description="Helical" evidence="13">
    <location>
        <begin position="159"/>
        <end position="179"/>
    </location>
</feature>
<name>A0A2T4J4J1_FUSBL</name>
<feature type="transmembrane region" description="Helical" evidence="13">
    <location>
        <begin position="185"/>
        <end position="204"/>
    </location>
</feature>
<keyword evidence="10" id="KW-0503">Monooxygenase</keyword>
<feature type="region of interest" description="Disordered" evidence="12">
    <location>
        <begin position="1"/>
        <end position="61"/>
    </location>
</feature>
<evidence type="ECO:0000313" key="16">
    <source>
        <dbReference type="Proteomes" id="UP000241362"/>
    </source>
</evidence>
<evidence type="ECO:0000259" key="14">
    <source>
        <dbReference type="Pfam" id="PF00487"/>
    </source>
</evidence>
<keyword evidence="6" id="KW-0479">Metal-binding</keyword>
<dbReference type="PANTHER" id="PTHR38674:SF1">
    <property type="entry name" value="ALKANE 1-MONOOXYGENASE 1"/>
    <property type="match status" value="1"/>
</dbReference>
<organism evidence="15 16">
    <name type="scientific">Fuscovulum blasticum DSM 2131</name>
    <dbReference type="NCBI Taxonomy" id="1188250"/>
    <lineage>
        <taxon>Bacteria</taxon>
        <taxon>Pseudomonadati</taxon>
        <taxon>Pseudomonadota</taxon>
        <taxon>Alphaproteobacteria</taxon>
        <taxon>Rhodobacterales</taxon>
        <taxon>Paracoccaceae</taxon>
        <taxon>Pseudogemmobacter</taxon>
    </lineage>
</organism>
<dbReference type="Pfam" id="PF00487">
    <property type="entry name" value="FA_desaturase"/>
    <property type="match status" value="1"/>
</dbReference>
<comment type="similarity">
    <text evidence="2">Belongs to the fatty acid desaturase type 1 family. AlkB subfamily.</text>
</comment>
<feature type="transmembrane region" description="Helical" evidence="13">
    <location>
        <begin position="224"/>
        <end position="244"/>
    </location>
</feature>
<evidence type="ECO:0000256" key="1">
    <source>
        <dbReference type="ARBA" id="ARBA00004429"/>
    </source>
</evidence>
<evidence type="ECO:0000256" key="4">
    <source>
        <dbReference type="ARBA" id="ARBA00022519"/>
    </source>
</evidence>
<dbReference type="GO" id="GO:0006629">
    <property type="term" value="P:lipid metabolic process"/>
    <property type="evidence" value="ECO:0007669"/>
    <property type="project" value="InterPro"/>
</dbReference>
<dbReference type="AlphaFoldDB" id="A0A2T4J4J1"/>
<keyword evidence="5 13" id="KW-0812">Transmembrane</keyword>
<evidence type="ECO:0000256" key="6">
    <source>
        <dbReference type="ARBA" id="ARBA00022723"/>
    </source>
</evidence>
<evidence type="ECO:0000256" key="10">
    <source>
        <dbReference type="ARBA" id="ARBA00023033"/>
    </source>
</evidence>
<evidence type="ECO:0000313" key="15">
    <source>
        <dbReference type="EMBL" id="PTE12826.1"/>
    </source>
</evidence>
<dbReference type="InterPro" id="IPR005804">
    <property type="entry name" value="FA_desaturase_dom"/>
</dbReference>
<sequence>MPQAESHHPGQKGPVAGPGQRVITQRPQREPRHDQPGRPGNQPAQRQQRRRRGLDQGRPLRRLRRLAGMAQQIDQRGNRCGQNEYNQHVSALSCRLLAHPVTANGPRKARRDVTWRRQAPCGRGCGAAALVLARSCDTMTHKRKGASGMLKMLKKSSRPVPLVAFTLASVLPVAFLALGAAQGGFWLWFGFLYMAAFTVLLDQLLPFGTADAPEGQDVLSSDNVLVGVGAAALVILPIATWAIAGDSSSLSLGERLLMFLGTGLWLGQVAHPAAHELIHRTNKPMFHLGQAVYSAMLIGHHASAHRLVHHRHVATDLDPNSAREGESFYAFVRRASVDSFKAGLKAENDLRARSSSGIRDLHPYVLYIGGALVALILALSIGGFTGLIVWLLLAAHAQVQVYLSDYVQHYGLRRVTREDGKAEPVALHHSWNTPHWLTSAMMLNAPRHSDHHANPSRPYPLLRLDTPEVTPQLPWPLPVACTMALFPKYWKRQMRPELERWRSLHGGADHAEVTPA</sequence>
<feature type="domain" description="Fatty acid desaturase" evidence="14">
    <location>
        <begin position="258"/>
        <end position="475"/>
    </location>
</feature>
<dbReference type="PANTHER" id="PTHR38674">
    <property type="entry name" value="ALKANE 1-MONOOXYGENASE 1"/>
    <property type="match status" value="1"/>
</dbReference>